<keyword evidence="2" id="KW-1185">Reference proteome</keyword>
<evidence type="ECO:0000313" key="1">
    <source>
        <dbReference type="EMBL" id="MFC6952532.1"/>
    </source>
</evidence>
<reference evidence="1 2" key="1">
    <citation type="journal article" date="2019" name="Int. J. Syst. Evol. Microbiol.">
        <title>The Global Catalogue of Microorganisms (GCM) 10K type strain sequencing project: providing services to taxonomists for standard genome sequencing and annotation.</title>
        <authorList>
            <consortium name="The Broad Institute Genomics Platform"/>
            <consortium name="The Broad Institute Genome Sequencing Center for Infectious Disease"/>
            <person name="Wu L."/>
            <person name="Ma J."/>
        </authorList>
    </citation>
    <scope>NUCLEOTIDE SEQUENCE [LARGE SCALE GENOMIC DNA]</scope>
    <source>
        <strain evidence="1 2">GX26</strain>
    </source>
</reference>
<evidence type="ECO:0000313" key="2">
    <source>
        <dbReference type="Proteomes" id="UP001596395"/>
    </source>
</evidence>
<dbReference type="Proteomes" id="UP001596395">
    <property type="component" value="Unassembled WGS sequence"/>
</dbReference>
<name>A0ABD5VH85_9EURY</name>
<proteinExistence type="predicted"/>
<accession>A0ABD5VH85</accession>
<gene>
    <name evidence="1" type="ORF">ACFQGB_06615</name>
</gene>
<organism evidence="1 2">
    <name type="scientific">Halorubellus litoreus</name>
    <dbReference type="NCBI Taxonomy" id="755308"/>
    <lineage>
        <taxon>Archaea</taxon>
        <taxon>Methanobacteriati</taxon>
        <taxon>Methanobacteriota</taxon>
        <taxon>Stenosarchaea group</taxon>
        <taxon>Halobacteria</taxon>
        <taxon>Halobacteriales</taxon>
        <taxon>Halorubellaceae</taxon>
        <taxon>Halorubellus</taxon>
    </lineage>
</organism>
<dbReference type="AlphaFoldDB" id="A0ABD5VH85"/>
<dbReference type="EMBL" id="JBHSXN010000001">
    <property type="protein sequence ID" value="MFC6952532.1"/>
    <property type="molecule type" value="Genomic_DNA"/>
</dbReference>
<sequence>MTLATGAVSLLAQGNEAGYVLLAVAVFASSDGDASNANDRDGR</sequence>
<dbReference type="RefSeq" id="WP_336349506.1">
    <property type="nucleotide sequence ID" value="NZ_JAZAQL010000001.1"/>
</dbReference>
<comment type="caution">
    <text evidence="1">The sequence shown here is derived from an EMBL/GenBank/DDBJ whole genome shotgun (WGS) entry which is preliminary data.</text>
</comment>
<protein>
    <submittedName>
        <fullName evidence="1">Uncharacterized protein</fullName>
    </submittedName>
</protein>